<sequence>MQHPSIAIIGAGPAGLTAANILHRAGWRVEVFESDASLTARDQGGTLDLHPDSGQLALVKAGLLDDFLAEARHEDQEQRVADYATGTLLREEMPEVGTGERPEIDRALLRQLLLRPLPDELVYWGVRVEAVTALADGRHELRLNTGVVGPFDLVIGADGAWSRVRTALTEAQPVYSGVTFVELWLNDVDARHPELARLVGHGSMYALHGGAGIIGQRNGGGTVRVYASFRTRPEETDRPDRVLADITKTELLERFQGWASSLTALITDADRVAAVRPIIALPTETLRWEQRDGLTLVGDAAHVMPPMGVGVNLAMLDAAELAEGLVAAKDWRQAVRDYEDVMLARAAETAVECNQAFADWFAADGEQALLDDMEARKEAAA</sequence>
<keyword evidence="1 5" id="KW-0285">Flavoprotein</keyword>
<dbReference type="RefSeq" id="WP_219354374.1">
    <property type="nucleotide sequence ID" value="NZ_CP080034.1"/>
</dbReference>
<dbReference type="InterPro" id="IPR002938">
    <property type="entry name" value="FAD-bd"/>
</dbReference>
<comment type="catalytic activity">
    <reaction evidence="5">
        <text>a tetracycline + NADPH + O2 + H(+) = an 11a-hydroxytetracycline + NADP(+) + H2O</text>
        <dbReference type="Rhea" id="RHEA:61444"/>
        <dbReference type="ChEBI" id="CHEBI:15377"/>
        <dbReference type="ChEBI" id="CHEBI:15378"/>
        <dbReference type="ChEBI" id="CHEBI:15379"/>
        <dbReference type="ChEBI" id="CHEBI:57783"/>
        <dbReference type="ChEBI" id="CHEBI:58349"/>
        <dbReference type="ChEBI" id="CHEBI:144644"/>
        <dbReference type="ChEBI" id="CHEBI:144645"/>
    </reaction>
</comment>
<gene>
    <name evidence="7" type="ORF">KWG56_07940</name>
</gene>
<comment type="subunit">
    <text evidence="5">Monomer.</text>
</comment>
<comment type="similarity">
    <text evidence="5">Belongs to the aromatic-ring hydroxylase family. TetX subfamily.</text>
</comment>
<keyword evidence="5" id="KW-0963">Cytoplasm</keyword>
<keyword evidence="5" id="KW-0521">NADP</keyword>
<proteinExistence type="inferred from homology"/>
<keyword evidence="2 5" id="KW-0274">FAD</keyword>
<evidence type="ECO:0000256" key="5">
    <source>
        <dbReference type="HAMAP-Rule" id="MF_00845"/>
    </source>
</evidence>
<accession>A0ABX8TM27</accession>
<organism evidence="7 8">
    <name type="scientific">Brevundimonas nasdae</name>
    <dbReference type="NCBI Taxonomy" id="172043"/>
    <lineage>
        <taxon>Bacteria</taxon>
        <taxon>Pseudomonadati</taxon>
        <taxon>Pseudomonadota</taxon>
        <taxon>Alphaproteobacteria</taxon>
        <taxon>Caulobacterales</taxon>
        <taxon>Caulobacteraceae</taxon>
        <taxon>Brevundimonas</taxon>
    </lineage>
</organism>
<evidence type="ECO:0000256" key="2">
    <source>
        <dbReference type="ARBA" id="ARBA00022827"/>
    </source>
</evidence>
<keyword evidence="3 5" id="KW-0560">Oxidoreductase</keyword>
<keyword evidence="4 5" id="KW-0503">Monooxygenase</keyword>
<feature type="binding site" evidence="5">
    <location>
        <position position="106"/>
    </location>
    <ligand>
        <name>FAD</name>
        <dbReference type="ChEBI" id="CHEBI:57692"/>
    </ligand>
</feature>
<evidence type="ECO:0000256" key="4">
    <source>
        <dbReference type="ARBA" id="ARBA00023033"/>
    </source>
</evidence>
<comment type="subcellular location">
    <subcellularLocation>
        <location evidence="5">Cytoplasm</location>
    </subcellularLocation>
</comment>
<comment type="function">
    <text evidence="5">An FAD-requiring monooxygenase active on some tetracycline antibiotic derivatives, which leads to their inactivation. Hydroxylates carbon 11a of tetracycline and some analogs.</text>
</comment>
<keyword evidence="5" id="KW-0547">Nucleotide-binding</keyword>
<evidence type="ECO:0000313" key="7">
    <source>
        <dbReference type="EMBL" id="QYC11868.1"/>
    </source>
</evidence>
<name>A0ABX8TM27_9CAUL</name>
<comment type="domain">
    <text evidence="5">Consists of an N-terminal FAD-binding domain with a Rossman fold and a C-terminal substrate-binding domain.</text>
</comment>
<dbReference type="Pfam" id="PF01494">
    <property type="entry name" value="FAD_binding_3"/>
    <property type="match status" value="1"/>
</dbReference>
<dbReference type="GO" id="GO:0004497">
    <property type="term" value="F:monooxygenase activity"/>
    <property type="evidence" value="ECO:0007669"/>
    <property type="project" value="UniProtKB-KW"/>
</dbReference>
<dbReference type="InterPro" id="IPR043683">
    <property type="entry name" value="TetX_monooxygenase"/>
</dbReference>
<dbReference type="EMBL" id="CP080034">
    <property type="protein sequence ID" value="QYC11868.1"/>
    <property type="molecule type" value="Genomic_DNA"/>
</dbReference>
<dbReference type="Proteomes" id="UP000824334">
    <property type="component" value="Chromosome"/>
</dbReference>
<keyword evidence="8" id="KW-1185">Reference proteome</keyword>
<reference evidence="7 8" key="1">
    <citation type="submission" date="2021-07" db="EMBL/GenBank/DDBJ databases">
        <title>Isolation and characterization of bacteria from a gold mining with a capacity of golden bioaccumulation.</title>
        <authorList>
            <person name="Yang X.J."/>
        </authorList>
    </citation>
    <scope>NUCLEOTIDE SEQUENCE [LARGE SCALE GENOMIC DNA]</scope>
    <source>
        <strain evidence="7 8">Au29</strain>
    </source>
</reference>
<dbReference type="HAMAP" id="MF_00845">
    <property type="entry name" value="TetX_monooxygenase"/>
    <property type="match status" value="1"/>
</dbReference>
<dbReference type="GeneID" id="94375193"/>
<comment type="cofactor">
    <cofactor evidence="5">
        <name>FAD</name>
        <dbReference type="ChEBI" id="CHEBI:57692"/>
    </cofactor>
</comment>
<feature type="binding site" evidence="5">
    <location>
        <position position="41"/>
    </location>
    <ligand>
        <name>NADPH</name>
        <dbReference type="ChEBI" id="CHEBI:57783"/>
    </ligand>
</feature>
<feature type="binding site" evidence="5">
    <location>
        <position position="299"/>
    </location>
    <ligand>
        <name>FAD</name>
        <dbReference type="ChEBI" id="CHEBI:57692"/>
    </ligand>
</feature>
<feature type="binding site" evidence="5">
    <location>
        <position position="48"/>
    </location>
    <ligand>
        <name>FAD</name>
        <dbReference type="ChEBI" id="CHEBI:57692"/>
    </ligand>
</feature>
<feature type="domain" description="FAD-binding" evidence="6">
    <location>
        <begin position="6"/>
        <end position="328"/>
    </location>
</feature>
<evidence type="ECO:0000259" key="6">
    <source>
        <dbReference type="Pfam" id="PF01494"/>
    </source>
</evidence>
<evidence type="ECO:0000256" key="3">
    <source>
        <dbReference type="ARBA" id="ARBA00023002"/>
    </source>
</evidence>
<evidence type="ECO:0000256" key="1">
    <source>
        <dbReference type="ARBA" id="ARBA00022630"/>
    </source>
</evidence>
<dbReference type="PANTHER" id="PTHR46972">
    <property type="entry name" value="MONOOXYGENASE ASQM-RELATED"/>
    <property type="match status" value="1"/>
</dbReference>
<dbReference type="PANTHER" id="PTHR46972:SF1">
    <property type="entry name" value="FAD DEPENDENT OXIDOREDUCTASE DOMAIN-CONTAINING PROTEIN"/>
    <property type="match status" value="1"/>
</dbReference>
<protein>
    <recommendedName>
        <fullName evidence="5">Flavin-dependent monooxygenase</fullName>
    </recommendedName>
    <alternativeName>
        <fullName evidence="5">TetX monooxygenase</fullName>
        <shortName evidence="5">TetX</shortName>
        <ecNumber evidence="5">1.14.13.-</ecNumber>
    </alternativeName>
</protein>
<evidence type="ECO:0000313" key="8">
    <source>
        <dbReference type="Proteomes" id="UP000824334"/>
    </source>
</evidence>
<dbReference type="EC" id="1.14.13.-" evidence="5"/>